<dbReference type="InterPro" id="IPR009993">
    <property type="entry name" value="WecF"/>
</dbReference>
<reference evidence="6 7" key="1">
    <citation type="submission" date="2015-11" db="EMBL/GenBank/DDBJ databases">
        <authorList>
            <person name="Zhang Y."/>
            <person name="Guo Z."/>
        </authorList>
    </citation>
    <scope>NUCLEOTIDE SEQUENCE [LARGE SCALE GENOMIC DNA]</scope>
    <source>
        <strain evidence="6 7">ChDC F174</strain>
    </source>
</reference>
<accession>A0A0S2ZJT6</accession>
<dbReference type="AlphaFoldDB" id="A0A0S2ZJT6"/>
<evidence type="ECO:0000256" key="4">
    <source>
        <dbReference type="ARBA" id="ARBA00022679"/>
    </source>
</evidence>
<protein>
    <recommendedName>
        <fullName evidence="8">4-alpha-L-fucosyltransferase</fullName>
    </recommendedName>
</protein>
<evidence type="ECO:0000256" key="3">
    <source>
        <dbReference type="ARBA" id="ARBA00022676"/>
    </source>
</evidence>
<evidence type="ECO:0008006" key="8">
    <source>
        <dbReference type="Google" id="ProtNLM"/>
    </source>
</evidence>
<gene>
    <name evidence="6" type="ORF">RN87_00930</name>
</gene>
<evidence type="ECO:0000313" key="6">
    <source>
        <dbReference type="EMBL" id="ALQ39163.1"/>
    </source>
</evidence>
<evidence type="ECO:0000313" key="7">
    <source>
        <dbReference type="Proteomes" id="UP000063275"/>
    </source>
</evidence>
<evidence type="ECO:0000256" key="2">
    <source>
        <dbReference type="ARBA" id="ARBA00022519"/>
    </source>
</evidence>
<dbReference type="Proteomes" id="UP000063275">
    <property type="component" value="Chromosome"/>
</dbReference>
<dbReference type="OrthoDB" id="1083028at2"/>
<name>A0A0S2ZJT6_9FUSO</name>
<organism evidence="6">
    <name type="scientific">Fusobacterium hwasookii ChDC F174</name>
    <dbReference type="NCBI Taxonomy" id="1307442"/>
    <lineage>
        <taxon>Bacteria</taxon>
        <taxon>Fusobacteriati</taxon>
        <taxon>Fusobacteriota</taxon>
        <taxon>Fusobacteriia</taxon>
        <taxon>Fusobacteriales</taxon>
        <taxon>Fusobacteriaceae</taxon>
        <taxon>Fusobacterium</taxon>
    </lineage>
</organism>
<sequence length="358" mass="43004">MKYLHIMRNDKFINPFIEFINKNFSKEENAFFIMEGLETIEVINEKNVKRYISKGRNLKGVLKKILLFLQIPILYIKLFNYCKKSEKIFFHALADPRLIFFLYIFRFFLKKTYWIIWGGDLYSYNERKKKSVFHTIEDYVKGNAKGYISYMDGEFRLAKKWFKAKGKFYRSFTYPSNLYKEVDLKKTEKNELWIQIGNSADSSNNHFEILEKLSKFKDMNIKLFCILSYGGSEEYKKQVIGRGSELFKDKFFPILNFMEFKEYMSFLSSLDIAIFAHNRQQAFGNISSLLSMKKTVYLKEEVITYKTLKEIGIEVKSFDRLINLEKFDENILENNRRIIKENFSEEKLIEQWKNIFEN</sequence>
<keyword evidence="1" id="KW-1003">Cell membrane</keyword>
<proteinExistence type="predicted"/>
<keyword evidence="3" id="KW-0328">Glycosyltransferase</keyword>
<dbReference type="KEGG" id="fhw:RN87_00930"/>
<dbReference type="EMBL" id="CP013331">
    <property type="protein sequence ID" value="ALQ39163.1"/>
    <property type="molecule type" value="Genomic_DNA"/>
</dbReference>
<dbReference type="GO" id="GO:0008417">
    <property type="term" value="F:fucosyltransferase activity"/>
    <property type="evidence" value="ECO:0007669"/>
    <property type="project" value="InterPro"/>
</dbReference>
<evidence type="ECO:0000256" key="5">
    <source>
        <dbReference type="ARBA" id="ARBA00023136"/>
    </source>
</evidence>
<dbReference type="RefSeq" id="WP_029493649.1">
    <property type="nucleotide sequence ID" value="NZ_ATKF01000095.1"/>
</dbReference>
<dbReference type="Pfam" id="PF07429">
    <property type="entry name" value="Glyco_transf_56"/>
    <property type="match status" value="1"/>
</dbReference>
<keyword evidence="5" id="KW-0472">Membrane</keyword>
<keyword evidence="4" id="KW-0808">Transferase</keyword>
<keyword evidence="2" id="KW-0997">Cell inner membrane</keyword>
<evidence type="ECO:0000256" key="1">
    <source>
        <dbReference type="ARBA" id="ARBA00022475"/>
    </source>
</evidence>
<dbReference type="GO" id="GO:0009246">
    <property type="term" value="P:enterobacterial common antigen biosynthetic process"/>
    <property type="evidence" value="ECO:0007669"/>
    <property type="project" value="InterPro"/>
</dbReference>